<name>A0ABX2H3C6_9FIRM</name>
<protein>
    <submittedName>
        <fullName evidence="1">Uncharacterized protein</fullName>
    </submittedName>
</protein>
<sequence>MSNKLVKKSNLGDLSYSDLGLDVSFQILEAPYLEDGTKMLFKIDDVENFCAYNLNDFADFGSILLLRQNDTFFFACIDKAKNDIAYINEKTHPQMYKEIGDIVFEMAMDTYGHYFSGIVVLVEVEPNTYKMIEK</sequence>
<proteinExistence type="predicted"/>
<evidence type="ECO:0000313" key="2">
    <source>
        <dbReference type="Proteomes" id="UP001644719"/>
    </source>
</evidence>
<gene>
    <name evidence="1" type="ORF">G5B17_00635</name>
</gene>
<reference evidence="1 2" key="1">
    <citation type="journal article" date="2020" name="Cell Host Microbe">
        <title>Functional and Genomic Variation between Human-Derived Isolates of Lachnospiraceae Reveals Inter- and Intra-Species Diversity.</title>
        <authorList>
            <person name="Sorbara M.T."/>
            <person name="Littmann E.R."/>
            <person name="Fontana E."/>
            <person name="Moody T.U."/>
            <person name="Kohout C.E."/>
            <person name="Gjonbalaj M."/>
            <person name="Eaton V."/>
            <person name="Seok R."/>
            <person name="Leiner I.M."/>
            <person name="Pamer E.G."/>
        </authorList>
    </citation>
    <scope>NUCLEOTIDE SEQUENCE [LARGE SCALE GENOMIC DNA]</scope>
    <source>
        <strain evidence="1 2">MSK.17.74</strain>
    </source>
</reference>
<evidence type="ECO:0000313" key="1">
    <source>
        <dbReference type="EMBL" id="NSG83967.1"/>
    </source>
</evidence>
<comment type="caution">
    <text evidence="1">The sequence shown here is derived from an EMBL/GenBank/DDBJ whole genome shotgun (WGS) entry which is preliminary data.</text>
</comment>
<dbReference type="EMBL" id="JAAITS010000002">
    <property type="protein sequence ID" value="NSG83967.1"/>
    <property type="molecule type" value="Genomic_DNA"/>
</dbReference>
<accession>A0ABX2H3C6</accession>
<dbReference type="RefSeq" id="WP_148462953.1">
    <property type="nucleotide sequence ID" value="NZ_JAAIPU010000005.1"/>
</dbReference>
<keyword evidence="2" id="KW-1185">Reference proteome</keyword>
<organism evidence="1 2">
    <name type="scientific">Blautia faecis</name>
    <dbReference type="NCBI Taxonomy" id="871665"/>
    <lineage>
        <taxon>Bacteria</taxon>
        <taxon>Bacillati</taxon>
        <taxon>Bacillota</taxon>
        <taxon>Clostridia</taxon>
        <taxon>Lachnospirales</taxon>
        <taxon>Lachnospiraceae</taxon>
        <taxon>Blautia</taxon>
    </lineage>
</organism>
<dbReference type="Proteomes" id="UP001644719">
    <property type="component" value="Unassembled WGS sequence"/>
</dbReference>